<evidence type="ECO:0000313" key="8">
    <source>
        <dbReference type="Proteomes" id="UP000051887"/>
    </source>
</evidence>
<dbReference type="GO" id="GO:0015833">
    <property type="term" value="P:peptide transport"/>
    <property type="evidence" value="ECO:0007669"/>
    <property type="project" value="TreeGrafter"/>
</dbReference>
<dbReference type="PANTHER" id="PTHR30290">
    <property type="entry name" value="PERIPLASMIC BINDING COMPONENT OF ABC TRANSPORTER"/>
    <property type="match status" value="1"/>
</dbReference>
<comment type="subcellular location">
    <subcellularLocation>
        <location evidence="1">Periplasm</location>
    </subcellularLocation>
</comment>
<dbReference type="InterPro" id="IPR039424">
    <property type="entry name" value="SBP_5"/>
</dbReference>
<evidence type="ECO:0000256" key="2">
    <source>
        <dbReference type="ARBA" id="ARBA00005695"/>
    </source>
</evidence>
<dbReference type="Proteomes" id="UP000051086">
    <property type="component" value="Unassembled WGS sequence"/>
</dbReference>
<evidence type="ECO:0000259" key="4">
    <source>
        <dbReference type="Pfam" id="PF00496"/>
    </source>
</evidence>
<dbReference type="EMBL" id="CYSB01000010">
    <property type="protein sequence ID" value="CUH64302.1"/>
    <property type="molecule type" value="Genomic_DNA"/>
</dbReference>
<proteinExistence type="inferred from homology"/>
<dbReference type="SUPFAM" id="SSF53850">
    <property type="entry name" value="Periplasmic binding protein-like II"/>
    <property type="match status" value="1"/>
</dbReference>
<organism evidence="6 8">
    <name type="scientific">Thalassovita autumnalis</name>
    <dbReference type="NCBI Taxonomy" id="2072972"/>
    <lineage>
        <taxon>Bacteria</taxon>
        <taxon>Pseudomonadati</taxon>
        <taxon>Pseudomonadota</taxon>
        <taxon>Alphaproteobacteria</taxon>
        <taxon>Rhodobacterales</taxon>
        <taxon>Roseobacteraceae</taxon>
        <taxon>Thalassovita</taxon>
    </lineage>
</organism>
<dbReference type="Gene3D" id="3.10.105.10">
    <property type="entry name" value="Dipeptide-binding Protein, Domain 3"/>
    <property type="match status" value="1"/>
</dbReference>
<accession>A0A0P1FYS8</accession>
<evidence type="ECO:0000256" key="1">
    <source>
        <dbReference type="ARBA" id="ARBA00004418"/>
    </source>
</evidence>
<dbReference type="OrthoDB" id="9803988at2"/>
<protein>
    <submittedName>
        <fullName evidence="6">ABC transporter substrate binding protein, family</fullName>
    </submittedName>
</protein>
<dbReference type="GO" id="GO:0030288">
    <property type="term" value="C:outer membrane-bounded periplasmic space"/>
    <property type="evidence" value="ECO:0007669"/>
    <property type="project" value="TreeGrafter"/>
</dbReference>
<reference evidence="5 7" key="1">
    <citation type="submission" date="2015-09" db="EMBL/GenBank/DDBJ databases">
        <authorList>
            <person name="Rodrigo-Torres L."/>
            <person name="Arahal D.R."/>
        </authorList>
    </citation>
    <scope>NUCLEOTIDE SEQUENCE [LARGE SCALE GENOMIC DNA]</scope>
    <source>
        <strain evidence="5 7">CECT 5118</strain>
    </source>
</reference>
<dbReference type="AlphaFoldDB" id="A0A0P1FYS8"/>
<dbReference type="RefSeq" id="WP_058245525.1">
    <property type="nucleotide sequence ID" value="NZ_CYSB01000010.1"/>
</dbReference>
<dbReference type="Gene3D" id="3.40.190.10">
    <property type="entry name" value="Periplasmic binding protein-like II"/>
    <property type="match status" value="1"/>
</dbReference>
<dbReference type="GO" id="GO:1904680">
    <property type="term" value="F:peptide transmembrane transporter activity"/>
    <property type="evidence" value="ECO:0007669"/>
    <property type="project" value="TreeGrafter"/>
</dbReference>
<name>A0A0P1FYS8_9RHOB</name>
<dbReference type="GO" id="GO:0042884">
    <property type="term" value="P:microcin transport"/>
    <property type="evidence" value="ECO:0007669"/>
    <property type="project" value="TreeGrafter"/>
</dbReference>
<reference evidence="6 8" key="2">
    <citation type="submission" date="2015-09" db="EMBL/GenBank/DDBJ databases">
        <authorList>
            <consortium name="Swine Surveillance"/>
        </authorList>
    </citation>
    <scope>NUCLEOTIDE SEQUENCE [LARGE SCALE GENOMIC DNA]</scope>
    <source>
        <strain evidence="6 8">5120</strain>
    </source>
</reference>
<dbReference type="Pfam" id="PF00496">
    <property type="entry name" value="SBP_bac_5"/>
    <property type="match status" value="1"/>
</dbReference>
<sequence>MAPSKMRAQTHAIVAEPSAGLYWLGGGLTALALLGLAGQAGAEEKIITSHGYNFFGELEYGADFDHLRYVNPEAPKGGEISIWTLGTFDSFNLYTRKGNAGALSNIGHEDVLTSYADDPTGVYCFLCTTMEYPESIDWVTFNLRDDVTMADGTPWTGHDLKFTFDMFMTDGLPSFRAAFGAFVEEVEVLDTYKVRFHFAPDSPERDRIGLAGGMPAFSQKWIEENGYNIDEANVTPIMGSGPYQLDSYDIPSRIIYKRNPDYWGNDLAVNKGRNNFDSIRVEYFGDSVAAFEAFKAGAYTFRSENSSKTWATGYNFPGVVNGYVKPEKLPDGSLSLMQSYVFNLRREIFQDRRVREAVGLMFNFEWSNESLFYGLYSRVTSFWGNSDLQATGVPSEGELALLQPLVDQGLLEASILTDEVVMPPVSGSRQLDRKNLRKASKLLDEAGWIVGDDGLRRKDGQVLTIEFLDDSPAFDRITLPYVENLKRLGIDASLNRVDPAQASERERKYDFDMTTHNGRMSLEPSTGLKQWFGSEGVNESSRNLMGVADPAVDALIEEVVAATSKAELKTAVHALDRVLRAKLFWVPQWFKSEHTVAYYDMYEYPTPLPAYARGELDFWWYNAEKHEALKAAGALR</sequence>
<dbReference type="PANTHER" id="PTHR30290:SF64">
    <property type="entry name" value="ABC TRANSPORTER PERIPLASMIC BINDING PROTEIN"/>
    <property type="match status" value="1"/>
</dbReference>
<evidence type="ECO:0000313" key="6">
    <source>
        <dbReference type="EMBL" id="CUH74411.1"/>
    </source>
</evidence>
<dbReference type="PIRSF" id="PIRSF002741">
    <property type="entry name" value="MppA"/>
    <property type="match status" value="1"/>
</dbReference>
<evidence type="ECO:0000313" key="5">
    <source>
        <dbReference type="EMBL" id="CUH64302.1"/>
    </source>
</evidence>
<dbReference type="GO" id="GO:0043190">
    <property type="term" value="C:ATP-binding cassette (ABC) transporter complex"/>
    <property type="evidence" value="ECO:0007669"/>
    <property type="project" value="InterPro"/>
</dbReference>
<keyword evidence="3" id="KW-0732">Signal</keyword>
<dbReference type="Proteomes" id="UP000051887">
    <property type="component" value="Unassembled WGS sequence"/>
</dbReference>
<dbReference type="InterPro" id="IPR000914">
    <property type="entry name" value="SBP_5_dom"/>
</dbReference>
<evidence type="ECO:0000313" key="7">
    <source>
        <dbReference type="Proteomes" id="UP000051086"/>
    </source>
</evidence>
<dbReference type="CDD" id="cd08497">
    <property type="entry name" value="MbnE-like"/>
    <property type="match status" value="1"/>
</dbReference>
<dbReference type="EMBL" id="CYSC01000047">
    <property type="protein sequence ID" value="CUH74411.1"/>
    <property type="molecule type" value="Genomic_DNA"/>
</dbReference>
<gene>
    <name evidence="5" type="ORF">TL5118_00826</name>
    <name evidence="6" type="ORF">TL5120_04231</name>
</gene>
<keyword evidence="7" id="KW-1185">Reference proteome</keyword>
<dbReference type="InterPro" id="IPR030678">
    <property type="entry name" value="Peptide/Ni-bd"/>
</dbReference>
<evidence type="ECO:0000256" key="3">
    <source>
        <dbReference type="ARBA" id="ARBA00022729"/>
    </source>
</evidence>
<feature type="domain" description="Solute-binding protein family 5" evidence="4">
    <location>
        <begin position="139"/>
        <end position="537"/>
    </location>
</feature>
<comment type="similarity">
    <text evidence="2">Belongs to the bacterial solute-binding protein 5 family.</text>
</comment>